<protein>
    <submittedName>
        <fullName evidence="1">Uncharacterized protein</fullName>
    </submittedName>
</protein>
<evidence type="ECO:0000313" key="2">
    <source>
        <dbReference type="Proteomes" id="UP001500433"/>
    </source>
</evidence>
<sequence length="86" mass="9765">MAKKNLNCDAKKVVKCQIIGKLKIPSSPNSKVKKPKTLIFKEDRRITKKGKINDIKMSILLVLFNNNFCNSKFKSRNMCLVLVVIG</sequence>
<evidence type="ECO:0000313" key="1">
    <source>
        <dbReference type="EMBL" id="GAA4897144.1"/>
    </source>
</evidence>
<dbReference type="EMBL" id="BAABJH010000005">
    <property type="protein sequence ID" value="GAA4897144.1"/>
    <property type="molecule type" value="Genomic_DNA"/>
</dbReference>
<keyword evidence="2" id="KW-1185">Reference proteome</keyword>
<comment type="caution">
    <text evidence="1">The sequence shown here is derived from an EMBL/GenBank/DDBJ whole genome shotgun (WGS) entry which is preliminary data.</text>
</comment>
<gene>
    <name evidence="1" type="ORF">GCM10023311_22400</name>
</gene>
<proteinExistence type="predicted"/>
<organism evidence="1 2">
    <name type="scientific">Flaviramulus aquimarinus</name>
    <dbReference type="NCBI Taxonomy" id="1170456"/>
    <lineage>
        <taxon>Bacteria</taxon>
        <taxon>Pseudomonadati</taxon>
        <taxon>Bacteroidota</taxon>
        <taxon>Flavobacteriia</taxon>
        <taxon>Flavobacteriales</taxon>
        <taxon>Flavobacteriaceae</taxon>
        <taxon>Flaviramulus</taxon>
    </lineage>
</organism>
<dbReference type="Proteomes" id="UP001500433">
    <property type="component" value="Unassembled WGS sequence"/>
</dbReference>
<name>A0ABP9F992_9FLAO</name>
<accession>A0ABP9F992</accession>
<reference evidence="2" key="1">
    <citation type="journal article" date="2019" name="Int. J. Syst. Evol. Microbiol.">
        <title>The Global Catalogue of Microorganisms (GCM) 10K type strain sequencing project: providing services to taxonomists for standard genome sequencing and annotation.</title>
        <authorList>
            <consortium name="The Broad Institute Genomics Platform"/>
            <consortium name="The Broad Institute Genome Sequencing Center for Infectious Disease"/>
            <person name="Wu L."/>
            <person name="Ma J."/>
        </authorList>
    </citation>
    <scope>NUCLEOTIDE SEQUENCE [LARGE SCALE GENOMIC DNA]</scope>
    <source>
        <strain evidence="2">JCM 18274</strain>
    </source>
</reference>